<keyword evidence="3" id="KW-1185">Reference proteome</keyword>
<dbReference type="EMBL" id="CYGY02000023">
    <property type="protein sequence ID" value="SIT40074.1"/>
    <property type="molecule type" value="Genomic_DNA"/>
</dbReference>
<accession>A0A1N7RYE0</accession>
<reference evidence="2" key="1">
    <citation type="submission" date="2016-12" db="EMBL/GenBank/DDBJ databases">
        <authorList>
            <person name="Moulin L."/>
        </authorList>
    </citation>
    <scope>NUCLEOTIDE SEQUENCE [LARGE SCALE GENOMIC DNA]</scope>
    <source>
        <strain evidence="2">STM 7183</strain>
    </source>
</reference>
<gene>
    <name evidence="2" type="ORF">BN2476_230373</name>
</gene>
<comment type="caution">
    <text evidence="2">The sequence shown here is derived from an EMBL/GenBank/DDBJ whole genome shotgun (WGS) entry which is preliminary data.</text>
</comment>
<name>A0A1N7RYE0_9BURK</name>
<dbReference type="AlphaFoldDB" id="A0A1N7RYE0"/>
<sequence>MLMHYDVALQLIAKARETRTAEGADGEAEASALPANAGRCRQTDQKKGRRPLWLSSKRSTPARRSTRPE</sequence>
<organism evidence="2 3">
    <name type="scientific">Paraburkholderia piptadeniae</name>
    <dbReference type="NCBI Taxonomy" id="1701573"/>
    <lineage>
        <taxon>Bacteria</taxon>
        <taxon>Pseudomonadati</taxon>
        <taxon>Pseudomonadota</taxon>
        <taxon>Betaproteobacteria</taxon>
        <taxon>Burkholderiales</taxon>
        <taxon>Burkholderiaceae</taxon>
        <taxon>Paraburkholderia</taxon>
    </lineage>
</organism>
<evidence type="ECO:0000256" key="1">
    <source>
        <dbReference type="SAM" id="MobiDB-lite"/>
    </source>
</evidence>
<feature type="region of interest" description="Disordered" evidence="1">
    <location>
        <begin position="18"/>
        <end position="69"/>
    </location>
</feature>
<feature type="compositionally biased region" description="Basic residues" evidence="1">
    <location>
        <begin position="60"/>
        <end position="69"/>
    </location>
</feature>
<proteinExistence type="predicted"/>
<evidence type="ECO:0000313" key="2">
    <source>
        <dbReference type="EMBL" id="SIT40074.1"/>
    </source>
</evidence>
<evidence type="ECO:0000313" key="3">
    <source>
        <dbReference type="Proteomes" id="UP000195569"/>
    </source>
</evidence>
<dbReference type="Proteomes" id="UP000195569">
    <property type="component" value="Unassembled WGS sequence"/>
</dbReference>
<protein>
    <submittedName>
        <fullName evidence="2">Uncharacterized protein</fullName>
    </submittedName>
</protein>